<dbReference type="Pfam" id="PF01699">
    <property type="entry name" value="Na_Ca_ex"/>
    <property type="match status" value="2"/>
</dbReference>
<accession>A0A9P3HEF1</accession>
<keyword evidence="5 8" id="KW-1133">Transmembrane helix</keyword>
<feature type="region of interest" description="Disordered" evidence="7">
    <location>
        <begin position="274"/>
        <end position="306"/>
    </location>
</feature>
<feature type="region of interest" description="Disordered" evidence="7">
    <location>
        <begin position="425"/>
        <end position="447"/>
    </location>
</feature>
<feature type="transmembrane region" description="Helical" evidence="8">
    <location>
        <begin position="546"/>
        <end position="564"/>
    </location>
</feature>
<proteinExistence type="inferred from homology"/>
<dbReference type="GO" id="GO:0006874">
    <property type="term" value="P:intracellular calcium ion homeostasis"/>
    <property type="evidence" value="ECO:0007669"/>
    <property type="project" value="TreeGrafter"/>
</dbReference>
<dbReference type="PANTHER" id="PTHR12266">
    <property type="entry name" value="NA+/CA2+ K+ INDEPENDENT EXCHANGER"/>
    <property type="match status" value="1"/>
</dbReference>
<feature type="transmembrane region" description="Helical" evidence="8">
    <location>
        <begin position="6"/>
        <end position="25"/>
    </location>
</feature>
<dbReference type="AlphaFoldDB" id="A0A9P3HEF1"/>
<evidence type="ECO:0000256" key="1">
    <source>
        <dbReference type="ARBA" id="ARBA00004141"/>
    </source>
</evidence>
<feature type="domain" description="Sodium/calcium exchanger membrane region" evidence="9">
    <location>
        <begin position="512"/>
        <end position="661"/>
    </location>
</feature>
<feature type="transmembrane region" description="Helical" evidence="8">
    <location>
        <begin position="612"/>
        <end position="632"/>
    </location>
</feature>
<feature type="domain" description="Sodium/calcium exchanger membrane region" evidence="9">
    <location>
        <begin position="105"/>
        <end position="244"/>
    </location>
</feature>
<dbReference type="InterPro" id="IPR044880">
    <property type="entry name" value="NCX_ion-bd_dom_sf"/>
</dbReference>
<keyword evidence="3" id="KW-0813">Transport</keyword>
<dbReference type="InterPro" id="IPR004837">
    <property type="entry name" value="NaCa_Exmemb"/>
</dbReference>
<feature type="transmembrane region" description="Helical" evidence="8">
    <location>
        <begin position="97"/>
        <end position="118"/>
    </location>
</feature>
<dbReference type="OrthoDB" id="407410at2759"/>
<evidence type="ECO:0000256" key="6">
    <source>
        <dbReference type="ARBA" id="ARBA00023136"/>
    </source>
</evidence>
<comment type="similarity">
    <text evidence="2">Belongs to the Ca(2+):cation antiporter (CaCA) (TC 2.A.19) family.</text>
</comment>
<evidence type="ECO:0000256" key="5">
    <source>
        <dbReference type="ARBA" id="ARBA00022989"/>
    </source>
</evidence>
<reference evidence="10" key="2">
    <citation type="journal article" date="2022" name="Microbiol. Resour. Announc.">
        <title>Whole-Genome Sequence of Entomortierella parvispora E1425, a Mucoromycotan Fungus Associated with Burkholderiaceae-Related Endosymbiotic Bacteria.</title>
        <authorList>
            <person name="Herlambang A."/>
            <person name="Guo Y."/>
            <person name="Takashima Y."/>
            <person name="Narisawa K."/>
            <person name="Ohta H."/>
            <person name="Nishizawa T."/>
        </authorList>
    </citation>
    <scope>NUCLEOTIDE SEQUENCE</scope>
    <source>
        <strain evidence="10">E1425</strain>
    </source>
</reference>
<feature type="transmembrane region" description="Helical" evidence="8">
    <location>
        <begin position="511"/>
        <end position="534"/>
    </location>
</feature>
<feature type="transmembrane region" description="Helical" evidence="8">
    <location>
        <begin position="456"/>
        <end position="474"/>
    </location>
</feature>
<gene>
    <name evidence="10" type="ORF">EMPS_07589</name>
</gene>
<keyword evidence="4 8" id="KW-0812">Transmembrane</keyword>
<keyword evidence="6 8" id="KW-0472">Membrane</keyword>
<dbReference type="GO" id="GO:0008324">
    <property type="term" value="F:monoatomic cation transmembrane transporter activity"/>
    <property type="evidence" value="ECO:0007669"/>
    <property type="project" value="TreeGrafter"/>
</dbReference>
<evidence type="ECO:0000256" key="7">
    <source>
        <dbReference type="SAM" id="MobiDB-lite"/>
    </source>
</evidence>
<keyword evidence="11" id="KW-1185">Reference proteome</keyword>
<sequence length="672" mass="72134">MASGTRLFYLLISLFCFSQILTRVLSSNYHAQRQKHSSSSLLFKRLDYEEDAVLPDMLCEAVWDYPDRCSFAQEYCTDAGLINYFELYFCTLQSAPALAIIIMIVWIIFLFALVGVAASDFFCPNLNTIAKQLHLSESMTGVTFLAFGNASPDIFSTFSAMSAGSGSLAIGEVVGAASLISSVVVGAMAIIKPFKVNKGSFLRDTTFFTGCIVFTLYMVLNKEITLAHSIVLVVAYIAYVIIAVVGHRRDRTAEAEEIQAAGITVNIVEDSQDAVHKVDQGPPSPPSSRESSSALLVLPRPTHSRSSSLNRIPALVISHNTGVESVLDHASRVSTDGSADIDLTVRHSHHSTHSNDHRTASTEICAAPNTDRSGISRLIPILFPTLHDWHDKTFIGKAMAVASIPIVLVLQLTLPVVDLDAEENEVSSSAERGERDGSALTQNAGGPNGWNRTATMIQLVIAPVFLAAVVTSVVGSGYLYIFGALALGVVLSALVGYFSTDTKPPRGHKTLAFVGFLVAMAWIFLVANEVVGILQALGMILKVSDAILGLTVFAMGNSLGDLVANITIARMGFPRMAFSACFGGPLLNMLLGVGVSGIYVTVQTSDPILLEAAPTLIVSLVGVLLTMVAALVVVPRSGYELTRWWGWFLLGVYAVCLVANIVIEVKLPKPEL</sequence>
<comment type="subcellular location">
    <subcellularLocation>
        <location evidence="1">Membrane</location>
        <topology evidence="1">Multi-pass membrane protein</topology>
    </subcellularLocation>
</comment>
<evidence type="ECO:0000256" key="2">
    <source>
        <dbReference type="ARBA" id="ARBA00008170"/>
    </source>
</evidence>
<evidence type="ECO:0000256" key="4">
    <source>
        <dbReference type="ARBA" id="ARBA00022692"/>
    </source>
</evidence>
<organism evidence="10 11">
    <name type="scientific">Entomortierella parvispora</name>
    <dbReference type="NCBI Taxonomy" id="205924"/>
    <lineage>
        <taxon>Eukaryota</taxon>
        <taxon>Fungi</taxon>
        <taxon>Fungi incertae sedis</taxon>
        <taxon>Mucoromycota</taxon>
        <taxon>Mortierellomycotina</taxon>
        <taxon>Mortierellomycetes</taxon>
        <taxon>Mortierellales</taxon>
        <taxon>Mortierellaceae</taxon>
        <taxon>Entomortierella</taxon>
    </lineage>
</organism>
<name>A0A9P3HEF1_9FUNG</name>
<feature type="transmembrane region" description="Helical" evidence="8">
    <location>
        <begin position="480"/>
        <end position="499"/>
    </location>
</feature>
<feature type="transmembrane region" description="Helical" evidence="8">
    <location>
        <begin position="644"/>
        <end position="663"/>
    </location>
</feature>
<comment type="caution">
    <text evidence="10">The sequence shown here is derived from an EMBL/GenBank/DDBJ whole genome shotgun (WGS) entry which is preliminary data.</text>
</comment>
<evidence type="ECO:0000313" key="11">
    <source>
        <dbReference type="Proteomes" id="UP000827284"/>
    </source>
</evidence>
<dbReference type="EMBL" id="BQFW01000010">
    <property type="protein sequence ID" value="GJJ75231.1"/>
    <property type="molecule type" value="Genomic_DNA"/>
</dbReference>
<feature type="transmembrane region" description="Helical" evidence="8">
    <location>
        <begin position="168"/>
        <end position="189"/>
    </location>
</feature>
<evidence type="ECO:0000259" key="9">
    <source>
        <dbReference type="Pfam" id="PF01699"/>
    </source>
</evidence>
<reference evidence="10" key="1">
    <citation type="submission" date="2021-11" db="EMBL/GenBank/DDBJ databases">
        <authorList>
            <person name="Herlambang A."/>
            <person name="Guo Y."/>
            <person name="Takashima Y."/>
            <person name="Nishizawa T."/>
        </authorList>
    </citation>
    <scope>NUCLEOTIDE SEQUENCE</scope>
    <source>
        <strain evidence="10">E1425</strain>
    </source>
</reference>
<dbReference type="Gene3D" id="1.20.1420.30">
    <property type="entry name" value="NCX, central ion-binding region"/>
    <property type="match status" value="2"/>
</dbReference>
<dbReference type="PANTHER" id="PTHR12266:SF0">
    <property type="entry name" value="MITOCHONDRIAL SODIUM_CALCIUM EXCHANGER PROTEIN"/>
    <property type="match status" value="1"/>
</dbReference>
<dbReference type="InterPro" id="IPR051359">
    <property type="entry name" value="CaCA_antiporter"/>
</dbReference>
<protein>
    <submittedName>
        <fullName evidence="10">Solute carrier family 24 (Sodium/potassium/calcium exchanger), member 6</fullName>
    </submittedName>
</protein>
<evidence type="ECO:0000313" key="10">
    <source>
        <dbReference type="EMBL" id="GJJ75231.1"/>
    </source>
</evidence>
<dbReference type="GO" id="GO:0016020">
    <property type="term" value="C:membrane"/>
    <property type="evidence" value="ECO:0007669"/>
    <property type="project" value="UniProtKB-SubCell"/>
</dbReference>
<dbReference type="Proteomes" id="UP000827284">
    <property type="component" value="Unassembled WGS sequence"/>
</dbReference>
<evidence type="ECO:0000256" key="8">
    <source>
        <dbReference type="SAM" id="Phobius"/>
    </source>
</evidence>
<feature type="transmembrane region" description="Helical" evidence="8">
    <location>
        <begin position="226"/>
        <end position="245"/>
    </location>
</feature>
<feature type="transmembrane region" description="Helical" evidence="8">
    <location>
        <begin position="576"/>
        <end position="600"/>
    </location>
</feature>
<evidence type="ECO:0000256" key="3">
    <source>
        <dbReference type="ARBA" id="ARBA00022448"/>
    </source>
</evidence>